<accession>A0ABR0BQX0</accession>
<evidence type="ECO:0000313" key="3">
    <source>
        <dbReference type="Proteomes" id="UP001287286"/>
    </source>
</evidence>
<feature type="compositionally biased region" description="Polar residues" evidence="1">
    <location>
        <begin position="229"/>
        <end position="244"/>
    </location>
</feature>
<evidence type="ECO:0000313" key="2">
    <source>
        <dbReference type="EMBL" id="KAK4086444.1"/>
    </source>
</evidence>
<keyword evidence="3" id="KW-1185">Reference proteome</keyword>
<proteinExistence type="predicted"/>
<feature type="region of interest" description="Disordered" evidence="1">
    <location>
        <begin position="150"/>
        <end position="212"/>
    </location>
</feature>
<evidence type="ECO:0000256" key="1">
    <source>
        <dbReference type="SAM" id="MobiDB-lite"/>
    </source>
</evidence>
<dbReference type="Proteomes" id="UP001287286">
    <property type="component" value="Unassembled WGS sequence"/>
</dbReference>
<reference evidence="2 3" key="1">
    <citation type="journal article" date="2024" name="Microbiol. Resour. Announc.">
        <title>Genome annotations for the ascomycete fungi Trichoderma harzianum, Trichoderma aggressivum, and Purpureocillium lilacinum.</title>
        <authorList>
            <person name="Beijen E.P.W."/>
            <person name="Ohm R.A."/>
        </authorList>
    </citation>
    <scope>NUCLEOTIDE SEQUENCE [LARGE SCALE GENOMIC DNA]</scope>
    <source>
        <strain evidence="2 3">CBS 150709</strain>
    </source>
</reference>
<dbReference type="EMBL" id="JAWRVI010000041">
    <property type="protein sequence ID" value="KAK4086444.1"/>
    <property type="molecule type" value="Genomic_DNA"/>
</dbReference>
<feature type="compositionally biased region" description="Low complexity" evidence="1">
    <location>
        <begin position="61"/>
        <end position="72"/>
    </location>
</feature>
<gene>
    <name evidence="2" type="ORF">Purlil1_9290</name>
</gene>
<feature type="region of interest" description="Disordered" evidence="1">
    <location>
        <begin position="225"/>
        <end position="252"/>
    </location>
</feature>
<organism evidence="2 3">
    <name type="scientific">Purpureocillium lilacinum</name>
    <name type="common">Paecilomyces lilacinus</name>
    <dbReference type="NCBI Taxonomy" id="33203"/>
    <lineage>
        <taxon>Eukaryota</taxon>
        <taxon>Fungi</taxon>
        <taxon>Dikarya</taxon>
        <taxon>Ascomycota</taxon>
        <taxon>Pezizomycotina</taxon>
        <taxon>Sordariomycetes</taxon>
        <taxon>Hypocreomycetidae</taxon>
        <taxon>Hypocreales</taxon>
        <taxon>Ophiocordycipitaceae</taxon>
        <taxon>Purpureocillium</taxon>
    </lineage>
</organism>
<feature type="region of interest" description="Disordered" evidence="1">
    <location>
        <begin position="1"/>
        <end position="95"/>
    </location>
</feature>
<sequence length="252" mass="26750">MAPPDLAETSVGSGRRASGNQPRAGLGSPVQWRGAPQRAPLHVWQKCQRPLRHASKDASLPGNPGRQRGPGRIVAQQSTRQPASEPALALNDGSPGAASVLHLAKQDPTDGAVDVKARTTPAWDWPPTWGLGKKHLGCMSVRSLESGEDWRAQKDGVSNRHAMHFDGGGARARQSEADEDPLETPDRSADGRVTSRRRGTTPPDRQAVQGRIGEDFCLQVQPPQAACSGHSTIPISAPTRQASPSAARCNCA</sequence>
<name>A0ABR0BQX0_PURLI</name>
<protein>
    <submittedName>
        <fullName evidence="2">Uncharacterized protein</fullName>
    </submittedName>
</protein>
<comment type="caution">
    <text evidence="2">The sequence shown here is derived from an EMBL/GenBank/DDBJ whole genome shotgun (WGS) entry which is preliminary data.</text>
</comment>